<dbReference type="SUPFAM" id="SSF56112">
    <property type="entry name" value="Protein kinase-like (PK-like)"/>
    <property type="match status" value="1"/>
</dbReference>
<protein>
    <submittedName>
        <fullName evidence="7">Protein kinase domain-containing protein</fullName>
    </submittedName>
</protein>
<feature type="domain" description="Protein kinase" evidence="5">
    <location>
        <begin position="1"/>
        <end position="187"/>
    </location>
</feature>
<dbReference type="GO" id="GO:0005524">
    <property type="term" value="F:ATP binding"/>
    <property type="evidence" value="ECO:0007669"/>
    <property type="project" value="UniProtKB-KW"/>
</dbReference>
<dbReference type="GO" id="GO:0004674">
    <property type="term" value="F:protein serine/threonine kinase activity"/>
    <property type="evidence" value="ECO:0007669"/>
    <property type="project" value="TreeGrafter"/>
</dbReference>
<dbReference type="Pfam" id="PF07714">
    <property type="entry name" value="PK_Tyr_Ser-Thr"/>
    <property type="match status" value="1"/>
</dbReference>
<dbReference type="PROSITE" id="PS50011">
    <property type="entry name" value="PROTEIN_KINASE_DOM"/>
    <property type="match status" value="1"/>
</dbReference>
<proteinExistence type="predicted"/>
<evidence type="ECO:0000259" key="5">
    <source>
        <dbReference type="PROSITE" id="PS50011"/>
    </source>
</evidence>
<dbReference type="SMART" id="SM00220">
    <property type="entry name" value="S_TKc"/>
    <property type="match status" value="1"/>
</dbReference>
<keyword evidence="6" id="KW-1185">Reference proteome</keyword>
<evidence type="ECO:0000256" key="1">
    <source>
        <dbReference type="ARBA" id="ARBA00022679"/>
    </source>
</evidence>
<dbReference type="InterPro" id="IPR001245">
    <property type="entry name" value="Ser-Thr/Tyr_kinase_cat_dom"/>
</dbReference>
<dbReference type="InterPro" id="IPR051681">
    <property type="entry name" value="Ser/Thr_Kinases-Pseudokinases"/>
</dbReference>
<evidence type="ECO:0000256" key="3">
    <source>
        <dbReference type="ARBA" id="ARBA00022777"/>
    </source>
</evidence>
<evidence type="ECO:0000256" key="4">
    <source>
        <dbReference type="ARBA" id="ARBA00022840"/>
    </source>
</evidence>
<dbReference type="AlphaFoldDB" id="A0A914E0W4"/>
<dbReference type="Proteomes" id="UP000887540">
    <property type="component" value="Unplaced"/>
</dbReference>
<keyword evidence="1" id="KW-0808">Transferase</keyword>
<reference evidence="7" key="1">
    <citation type="submission" date="2022-11" db="UniProtKB">
        <authorList>
            <consortium name="WormBaseParasite"/>
        </authorList>
    </citation>
    <scope>IDENTIFICATION</scope>
</reference>
<dbReference type="InterPro" id="IPR000719">
    <property type="entry name" value="Prot_kinase_dom"/>
</dbReference>
<dbReference type="WBParaSite" id="ACRNAN_scaffold517.g9305.t1">
    <property type="protein sequence ID" value="ACRNAN_scaffold517.g9305.t1"/>
    <property type="gene ID" value="ACRNAN_scaffold517.g9305"/>
</dbReference>
<dbReference type="PANTHER" id="PTHR44329:SF288">
    <property type="entry name" value="MITOGEN-ACTIVATED PROTEIN KINASE KINASE KINASE 20"/>
    <property type="match status" value="1"/>
</dbReference>
<accession>A0A914E0W4</accession>
<dbReference type="Gene3D" id="3.30.200.20">
    <property type="entry name" value="Phosphorylase Kinase, domain 1"/>
    <property type="match status" value="1"/>
</dbReference>
<dbReference type="PANTHER" id="PTHR44329">
    <property type="entry name" value="SERINE/THREONINE-PROTEIN KINASE TNNI3K-RELATED"/>
    <property type="match status" value="1"/>
</dbReference>
<dbReference type="InterPro" id="IPR011009">
    <property type="entry name" value="Kinase-like_dom_sf"/>
</dbReference>
<organism evidence="6 7">
    <name type="scientific">Acrobeloides nanus</name>
    <dbReference type="NCBI Taxonomy" id="290746"/>
    <lineage>
        <taxon>Eukaryota</taxon>
        <taxon>Metazoa</taxon>
        <taxon>Ecdysozoa</taxon>
        <taxon>Nematoda</taxon>
        <taxon>Chromadorea</taxon>
        <taxon>Rhabditida</taxon>
        <taxon>Tylenchina</taxon>
        <taxon>Cephalobomorpha</taxon>
        <taxon>Cephaloboidea</taxon>
        <taxon>Cephalobidae</taxon>
        <taxon>Acrobeloides</taxon>
    </lineage>
</organism>
<evidence type="ECO:0000313" key="6">
    <source>
        <dbReference type="Proteomes" id="UP000887540"/>
    </source>
</evidence>
<name>A0A914E0W4_9BILA</name>
<evidence type="ECO:0000313" key="7">
    <source>
        <dbReference type="WBParaSite" id="ACRNAN_scaffold517.g9305.t1"/>
    </source>
</evidence>
<keyword evidence="2" id="KW-0547">Nucleotide-binding</keyword>
<sequence length="187" mass="21637">MSTYNLPDNVPVEAFQQMSRSPDQETLSFKFGDSIKSLNRSRFLKRGGCSKVYKIYICDDLFPVCVMKRSPNRKFDDKEIEILKQLGHENIIKFMGVPINRPNGLILEFCEEMITPKLGDFGLAVFGETVDLNDMVGSVPWMPWEYIYTLKSTPMRDVWSFGVFFWEMITCETPHKDCESACLIYLV</sequence>
<evidence type="ECO:0000256" key="2">
    <source>
        <dbReference type="ARBA" id="ARBA00022741"/>
    </source>
</evidence>
<keyword evidence="4" id="KW-0067">ATP-binding</keyword>
<keyword evidence="3" id="KW-0418">Kinase</keyword>
<dbReference type="Gene3D" id="1.10.510.10">
    <property type="entry name" value="Transferase(Phosphotransferase) domain 1"/>
    <property type="match status" value="1"/>
</dbReference>